<dbReference type="AlphaFoldDB" id="A0A7K0ENJ3"/>
<proteinExistence type="predicted"/>
<comment type="caution">
    <text evidence="1">The sequence shown here is derived from an EMBL/GenBank/DDBJ whole genome shotgun (WGS) entry which is preliminary data.</text>
</comment>
<dbReference type="EMBL" id="WJXZ01000012">
    <property type="protein sequence ID" value="MRS63365.1"/>
    <property type="molecule type" value="Genomic_DNA"/>
</dbReference>
<keyword evidence="2" id="KW-1185">Reference proteome</keyword>
<name>A0A7K0ENJ3_9BACT</name>
<dbReference type="OrthoDB" id="962079at2"/>
<gene>
    <name evidence="1" type="ORF">GJJ30_18840</name>
</gene>
<dbReference type="Proteomes" id="UP000441754">
    <property type="component" value="Unassembled WGS sequence"/>
</dbReference>
<reference evidence="1 2" key="1">
    <citation type="journal article" date="2018" name="Antonie Van Leeuwenhoek">
        <title>Larkinella terrae sp. nov., isolated from soil on Jeju Island, South Korea.</title>
        <authorList>
            <person name="Ten L.N."/>
            <person name="Jeon J."/>
            <person name="Park S.J."/>
            <person name="Park S."/>
            <person name="Lee S.Y."/>
            <person name="Kim M.K."/>
            <person name="Jung H.Y."/>
        </authorList>
    </citation>
    <scope>NUCLEOTIDE SEQUENCE [LARGE SCALE GENOMIC DNA]</scope>
    <source>
        <strain evidence="1 2">KCTC 52001</strain>
    </source>
</reference>
<organism evidence="1 2">
    <name type="scientific">Larkinella terrae</name>
    <dbReference type="NCBI Taxonomy" id="2025311"/>
    <lineage>
        <taxon>Bacteria</taxon>
        <taxon>Pseudomonadati</taxon>
        <taxon>Bacteroidota</taxon>
        <taxon>Cytophagia</taxon>
        <taxon>Cytophagales</taxon>
        <taxon>Spirosomataceae</taxon>
        <taxon>Larkinella</taxon>
    </lineage>
</organism>
<dbReference type="RefSeq" id="WP_154176738.1">
    <property type="nucleotide sequence ID" value="NZ_WJXZ01000012.1"/>
</dbReference>
<protein>
    <submittedName>
        <fullName evidence="1">Uncharacterized protein</fullName>
    </submittedName>
</protein>
<accession>A0A7K0ENJ3</accession>
<sequence>MKRAEKLKALERFLQGRNEALQEMYREQRKKAMPYLEVYGFVKIPQCSPLLLDLPVMPTESIMDRKKDDYIALKECLRRFDEVDTNKQPYYSFSAVGSIDMEDERYEAVPLDSIQIRYRNYSNRYLKGGKVADLRHYFNQSAASLDFYPLILLSFEPNLSRYNWAIQ</sequence>
<evidence type="ECO:0000313" key="1">
    <source>
        <dbReference type="EMBL" id="MRS63365.1"/>
    </source>
</evidence>
<evidence type="ECO:0000313" key="2">
    <source>
        <dbReference type="Proteomes" id="UP000441754"/>
    </source>
</evidence>